<dbReference type="EMBL" id="JABBWK010000002">
    <property type="protein sequence ID" value="KAG1908066.1"/>
    <property type="molecule type" value="Genomic_DNA"/>
</dbReference>
<proteinExistence type="predicted"/>
<evidence type="ECO:0000313" key="2">
    <source>
        <dbReference type="Proteomes" id="UP001195769"/>
    </source>
</evidence>
<dbReference type="RefSeq" id="XP_041233641.1">
    <property type="nucleotide sequence ID" value="XM_041378500.1"/>
</dbReference>
<keyword evidence="2" id="KW-1185">Reference proteome</keyword>
<reference evidence="1" key="1">
    <citation type="journal article" date="2020" name="New Phytol.">
        <title>Comparative genomics reveals dynamic genome evolution in host specialist ectomycorrhizal fungi.</title>
        <authorList>
            <person name="Lofgren L.A."/>
            <person name="Nguyen N.H."/>
            <person name="Vilgalys R."/>
            <person name="Ruytinx J."/>
            <person name="Liao H.L."/>
            <person name="Branco S."/>
            <person name="Kuo A."/>
            <person name="LaButti K."/>
            <person name="Lipzen A."/>
            <person name="Andreopoulos W."/>
            <person name="Pangilinan J."/>
            <person name="Riley R."/>
            <person name="Hundley H."/>
            <person name="Na H."/>
            <person name="Barry K."/>
            <person name="Grigoriev I.V."/>
            <person name="Stajich J.E."/>
            <person name="Kennedy P.G."/>
        </authorList>
    </citation>
    <scope>NUCLEOTIDE SEQUENCE</scope>
    <source>
        <strain evidence="1">FC203</strain>
    </source>
</reference>
<gene>
    <name evidence="1" type="ORF">F5891DRAFT_998676</name>
</gene>
<comment type="caution">
    <text evidence="1">The sequence shown here is derived from an EMBL/GenBank/DDBJ whole genome shotgun (WGS) entry which is preliminary data.</text>
</comment>
<name>A0AAD4HTR7_9AGAM</name>
<sequence length="87" mass="10158">MHTLNQTTPCRWSISDGVVQPFNELDWRKWMYRVSPYTYIIEGLLGQAIGGDSIKCSSTKLVSVNHRRARCVTTTWALHRIRRRLSH</sequence>
<protein>
    <submittedName>
        <fullName evidence="1">Uncharacterized protein</fullName>
    </submittedName>
</protein>
<dbReference type="Proteomes" id="UP001195769">
    <property type="component" value="Unassembled WGS sequence"/>
</dbReference>
<evidence type="ECO:0000313" key="1">
    <source>
        <dbReference type="EMBL" id="KAG1908066.1"/>
    </source>
</evidence>
<organism evidence="1 2">
    <name type="scientific">Suillus fuscotomentosus</name>
    <dbReference type="NCBI Taxonomy" id="1912939"/>
    <lineage>
        <taxon>Eukaryota</taxon>
        <taxon>Fungi</taxon>
        <taxon>Dikarya</taxon>
        <taxon>Basidiomycota</taxon>
        <taxon>Agaricomycotina</taxon>
        <taxon>Agaricomycetes</taxon>
        <taxon>Agaricomycetidae</taxon>
        <taxon>Boletales</taxon>
        <taxon>Suillineae</taxon>
        <taxon>Suillaceae</taxon>
        <taxon>Suillus</taxon>
    </lineage>
</organism>
<dbReference type="AlphaFoldDB" id="A0AAD4HTR7"/>
<dbReference type="GeneID" id="64672798"/>
<accession>A0AAD4HTR7</accession>